<keyword evidence="2" id="KW-1185">Reference proteome</keyword>
<dbReference type="InterPro" id="IPR053745">
    <property type="entry name" value="Viral_Tail_Comp_sf"/>
</dbReference>
<evidence type="ECO:0000313" key="2">
    <source>
        <dbReference type="Proteomes" id="UP001496627"/>
    </source>
</evidence>
<dbReference type="InterPro" id="IPR021508">
    <property type="entry name" value="Gp17-like"/>
</dbReference>
<dbReference type="Proteomes" id="UP001496627">
    <property type="component" value="Unassembled WGS sequence"/>
</dbReference>
<name>A0ABV0LX74_9HYPH</name>
<comment type="caution">
    <text evidence="1">The sequence shown here is derived from an EMBL/GenBank/DDBJ whole genome shotgun (WGS) entry which is preliminary data.</text>
</comment>
<proteinExistence type="predicted"/>
<dbReference type="RefSeq" id="WP_348862138.1">
    <property type="nucleotide sequence ID" value="NZ_JBEAAL010000001.1"/>
</dbReference>
<dbReference type="EMBL" id="JBEAAL010000001">
    <property type="protein sequence ID" value="MEQ1403836.1"/>
    <property type="molecule type" value="Genomic_DNA"/>
</dbReference>
<dbReference type="Pfam" id="PF11367">
    <property type="entry name" value="Tail_completion_gp17"/>
    <property type="match status" value="1"/>
</dbReference>
<evidence type="ECO:0000313" key="1">
    <source>
        <dbReference type="EMBL" id="MEQ1403836.1"/>
    </source>
</evidence>
<dbReference type="Gene3D" id="3.30.2000.30">
    <property type="match status" value="1"/>
</dbReference>
<accession>A0ABV0LX74</accession>
<reference evidence="1 2" key="1">
    <citation type="submission" date="2024-05" db="EMBL/GenBank/DDBJ databases">
        <title>Neorhizobium sp. Rsf11, a plant growth promoting and heavy metal resistant PAH-degrader.</title>
        <authorList>
            <person name="Golubev S.N."/>
            <person name="Muratova A.Y."/>
            <person name="Markelova M.I."/>
        </authorList>
    </citation>
    <scope>NUCLEOTIDE SEQUENCE [LARGE SCALE GENOMIC DNA]</scope>
    <source>
        <strain evidence="1 2">Rsf11</strain>
    </source>
</reference>
<sequence length="138" mass="15550">MSPGAELWMLIRDTLKADTAVMELVDSIFDKVPDNPWKAKRAYISRGPFYAVDDGADCIDGQEFTIQIDIWSRKTDRWSCDEIVEAVRKALDERDLQLSENALAGIRVGLTRVFDDPDELTIHGIVQVIARVEIPEGT</sequence>
<organism evidence="1 2">
    <name type="scientific">Neorhizobium phenanthreniclasticum</name>
    <dbReference type="NCBI Taxonomy" id="3157917"/>
    <lineage>
        <taxon>Bacteria</taxon>
        <taxon>Pseudomonadati</taxon>
        <taxon>Pseudomonadota</taxon>
        <taxon>Alphaproteobacteria</taxon>
        <taxon>Hyphomicrobiales</taxon>
        <taxon>Rhizobiaceae</taxon>
        <taxon>Rhizobium/Agrobacterium group</taxon>
        <taxon>Neorhizobium</taxon>
    </lineage>
</organism>
<gene>
    <name evidence="1" type="ORF">ABK249_02725</name>
</gene>
<protein>
    <submittedName>
        <fullName evidence="1">DUF3168 domain-containing protein</fullName>
    </submittedName>
</protein>